<feature type="compositionally biased region" description="Gly residues" evidence="7">
    <location>
        <begin position="559"/>
        <end position="577"/>
    </location>
</feature>
<dbReference type="EMBL" id="CAQI01000029">
    <property type="protein sequence ID" value="CCQ44865.1"/>
    <property type="molecule type" value="Genomic_DNA"/>
</dbReference>
<evidence type="ECO:0000256" key="7">
    <source>
        <dbReference type="SAM" id="MobiDB-lite"/>
    </source>
</evidence>
<evidence type="ECO:0000313" key="8">
    <source>
        <dbReference type="EMBL" id="CCQ44865.1"/>
    </source>
</evidence>
<gene>
    <name evidence="8" type="ORF">ARTSIC4J27_795</name>
</gene>
<feature type="compositionally biased region" description="Low complexity" evidence="7">
    <location>
        <begin position="578"/>
        <end position="588"/>
    </location>
</feature>
<feature type="compositionally biased region" description="Polar residues" evidence="7">
    <location>
        <begin position="597"/>
        <end position="617"/>
    </location>
</feature>
<dbReference type="SUPFAM" id="SSF53067">
    <property type="entry name" value="Actin-like ATPase domain"/>
    <property type="match status" value="2"/>
</dbReference>
<dbReference type="AlphaFoldDB" id="A0A024GY25"/>
<comment type="similarity">
    <text evidence="1 6">Belongs to the heat shock protein 70 family.</text>
</comment>
<name>A0A024GY25_9MICC</name>
<evidence type="ECO:0000256" key="4">
    <source>
        <dbReference type="ARBA" id="ARBA00023016"/>
    </source>
</evidence>
<feature type="region of interest" description="Disordered" evidence="7">
    <location>
        <begin position="722"/>
        <end position="741"/>
    </location>
</feature>
<dbReference type="InterPro" id="IPR043129">
    <property type="entry name" value="ATPase_NBD"/>
</dbReference>
<evidence type="ECO:0000313" key="9">
    <source>
        <dbReference type="Proteomes" id="UP000035722"/>
    </source>
</evidence>
<dbReference type="PANTHER" id="PTHR19375">
    <property type="entry name" value="HEAT SHOCK PROTEIN 70KDA"/>
    <property type="match status" value="1"/>
</dbReference>
<proteinExistence type="inferred from homology"/>
<dbReference type="PRINTS" id="PR00301">
    <property type="entry name" value="HEATSHOCK70"/>
</dbReference>
<dbReference type="InterPro" id="IPR018181">
    <property type="entry name" value="Heat_shock_70_CS"/>
</dbReference>
<evidence type="ECO:0000256" key="2">
    <source>
        <dbReference type="ARBA" id="ARBA00022741"/>
    </source>
</evidence>
<keyword evidence="3 6" id="KW-0067">ATP-binding</keyword>
<protein>
    <submittedName>
        <fullName evidence="8">Hsp70 family protein</fullName>
    </submittedName>
</protein>
<feature type="compositionally biased region" description="Low complexity" evidence="7">
    <location>
        <begin position="480"/>
        <end position="490"/>
    </location>
</feature>
<evidence type="ECO:0000256" key="5">
    <source>
        <dbReference type="ARBA" id="ARBA00023186"/>
    </source>
</evidence>
<keyword evidence="5" id="KW-0143">Chaperone</keyword>
<dbReference type="Pfam" id="PF00012">
    <property type="entry name" value="HSP70"/>
    <property type="match status" value="1"/>
</dbReference>
<feature type="region of interest" description="Disordered" evidence="7">
    <location>
        <begin position="480"/>
        <end position="505"/>
    </location>
</feature>
<keyword evidence="4" id="KW-0346">Stress response</keyword>
<dbReference type="PROSITE" id="PS01036">
    <property type="entry name" value="HSP70_3"/>
    <property type="match status" value="1"/>
</dbReference>
<dbReference type="InterPro" id="IPR013126">
    <property type="entry name" value="Hsp_70_fam"/>
</dbReference>
<dbReference type="Gene3D" id="3.30.420.40">
    <property type="match status" value="2"/>
</dbReference>
<dbReference type="Gene3D" id="3.90.640.10">
    <property type="entry name" value="Actin, Chain A, domain 4"/>
    <property type="match status" value="1"/>
</dbReference>
<dbReference type="GO" id="GO:0005524">
    <property type="term" value="F:ATP binding"/>
    <property type="evidence" value="ECO:0007669"/>
    <property type="project" value="UniProtKB-KW"/>
</dbReference>
<accession>A0A024GY25</accession>
<keyword evidence="2 6" id="KW-0547">Nucleotide-binding</keyword>
<evidence type="ECO:0000256" key="3">
    <source>
        <dbReference type="ARBA" id="ARBA00022840"/>
    </source>
</evidence>
<organism evidence="8 9">
    <name type="scientific">Pseudarthrobacter siccitolerans</name>
    <dbReference type="NCBI Taxonomy" id="861266"/>
    <lineage>
        <taxon>Bacteria</taxon>
        <taxon>Bacillati</taxon>
        <taxon>Actinomycetota</taxon>
        <taxon>Actinomycetes</taxon>
        <taxon>Micrococcales</taxon>
        <taxon>Micrococcaceae</taxon>
        <taxon>Pseudarthrobacter</taxon>
    </lineage>
</organism>
<reference evidence="9" key="1">
    <citation type="journal article" date="2014" name="Genome Announc.">
        <title>Genome Sequence of Arthrobacter siccitolerans 4J27, a Xeroprotectant-Producing Desiccation-Tolerant Microorganism.</title>
        <authorList>
            <person name="Manzanera M."/>
            <person name="Santa-Cruz-Calvo L."/>
            <person name="Vilchez J.I."/>
            <person name="Garcia-Fontana C."/>
            <person name="Silva-Castro G.A."/>
            <person name="Calvo C."/>
            <person name="Gonzalez-Lopez J."/>
        </authorList>
    </citation>
    <scope>NUCLEOTIDE SEQUENCE [LARGE SCALE GENOMIC DNA]</scope>
    <source>
        <strain evidence="9">4J27</strain>
    </source>
</reference>
<dbReference type="GO" id="GO:0140662">
    <property type="term" value="F:ATP-dependent protein folding chaperone"/>
    <property type="evidence" value="ECO:0007669"/>
    <property type="project" value="InterPro"/>
</dbReference>
<keyword evidence="9" id="KW-1185">Reference proteome</keyword>
<feature type="region of interest" description="Disordered" evidence="7">
    <location>
        <begin position="383"/>
        <end position="409"/>
    </location>
</feature>
<feature type="compositionally biased region" description="Low complexity" evidence="7">
    <location>
        <begin position="722"/>
        <end position="732"/>
    </location>
</feature>
<comment type="caution">
    <text evidence="8">The sequence shown here is derived from an EMBL/GenBank/DDBJ whole genome shotgun (WGS) entry which is preliminary data.</text>
</comment>
<feature type="compositionally biased region" description="Gly residues" evidence="7">
    <location>
        <begin position="491"/>
        <end position="501"/>
    </location>
</feature>
<feature type="compositionally biased region" description="Low complexity" evidence="7">
    <location>
        <begin position="637"/>
        <end position="648"/>
    </location>
</feature>
<evidence type="ECO:0000256" key="6">
    <source>
        <dbReference type="RuleBase" id="RU003322"/>
    </source>
</evidence>
<feature type="compositionally biased region" description="Low complexity" evidence="7">
    <location>
        <begin position="545"/>
        <end position="558"/>
    </location>
</feature>
<evidence type="ECO:0000256" key="1">
    <source>
        <dbReference type="ARBA" id="ARBA00007381"/>
    </source>
</evidence>
<dbReference type="Proteomes" id="UP000035722">
    <property type="component" value="Unassembled WGS sequence"/>
</dbReference>
<feature type="region of interest" description="Disordered" evidence="7">
    <location>
        <begin position="532"/>
        <end position="702"/>
    </location>
</feature>
<feature type="compositionally biased region" description="Pro residues" evidence="7">
    <location>
        <begin position="649"/>
        <end position="702"/>
    </location>
</feature>
<sequence>MMKLAGETRVFPEVPMNYVLAIDVGTSFTAAAVVRFGQEASPAPESLPLGLRGAAVPSVLYYPETGSLLVGEAAERRGLDSPGRVVREFKRRVGDAVPISVGDLSLPAEDVFATMARWVVDRATEREGAPPSEVILTHPAAWGSHRISVILAALAAKGLDHVSLVPEPEAAALYYASQVRVEAGSTIAVYDLGGGTFDTAVLRKAGGNRFQLVGRPEGIENLGGADFDAAVFRYVAGHTGDVLSALDLADAGVRGALGRLRRECVEAKEALSSDSEASISVLLPGFQQQIRLVRADFEALIEDSVRDTVEALEQSLAQLELEPEDLSAVLLIGGSSRIPLVAQLISETLDRPIAVDADPKSSICLGAAVSAVLARAEAQAAAGETPTEAVPSPEVSGHVAHHASWSRKGTATGGALSAAAAAAAHGHGHGGAHAPKPTVRLTAIAAAAALVTVLTATAAQSPAGLSELTAIFAPGEAGAAADEGPAAADAGGSGGGGGGAGAPAAAAAGVPLAGIEAGVNKRAEAASVVGLDVEASPTSRPSQEAAAGNGPAGSDGAAAGSGAGAGGSGGSAGGGTAAGTTNPTGTPTVIDPVTGQPVPTTTDPVTGQPVPTTTDPVTGQPVPTTTDPATPTPTPTDPVTGLPTTDPTTPVPTTPVPDPTTTQAPPPPPVTTEAPPPPPPVTTEAPPPPPPATTVAPAPAPEPVVTASATVIAPPPVVEPAPTIAPTLTEPVTPVPTVPAV</sequence>
<dbReference type="STRING" id="861266.ARTSIC4J27_795"/>